<organism evidence="3 4">
    <name type="scientific">Diplocarpon rosae</name>
    <dbReference type="NCBI Taxonomy" id="946125"/>
    <lineage>
        <taxon>Eukaryota</taxon>
        <taxon>Fungi</taxon>
        <taxon>Dikarya</taxon>
        <taxon>Ascomycota</taxon>
        <taxon>Pezizomycotina</taxon>
        <taxon>Leotiomycetes</taxon>
        <taxon>Helotiales</taxon>
        <taxon>Drepanopezizaceae</taxon>
        <taxon>Diplocarpon</taxon>
    </lineage>
</organism>
<feature type="compositionally biased region" description="Low complexity" evidence="2">
    <location>
        <begin position="42"/>
        <end position="63"/>
    </location>
</feature>
<dbReference type="Proteomes" id="UP001285354">
    <property type="component" value="Unassembled WGS sequence"/>
</dbReference>
<dbReference type="Pfam" id="PF08238">
    <property type="entry name" value="Sel1"/>
    <property type="match status" value="7"/>
</dbReference>
<dbReference type="InterPro" id="IPR006597">
    <property type="entry name" value="Sel1-like"/>
</dbReference>
<dbReference type="EMBL" id="JAUBYV010000005">
    <property type="protein sequence ID" value="KAK2626576.1"/>
    <property type="molecule type" value="Genomic_DNA"/>
</dbReference>
<dbReference type="AlphaFoldDB" id="A0AAD9SZQ8"/>
<sequence>MAYDPNHYQPPQRTYNGGPPQRSGPAQGYPQPPVSQGQYTPQQYNQYQDDAYGYDDYNGGYAQHYDDGYQDQNYPPPQEYYGDGRGVGTMPAPRGGGRGGPGQRPATADRSRGPPMQRSPTADGQRGGYESRGGGQGRGYANSVGRDRPAPLDRNGNSDPGSRGPPGQAMPRKPLSKSPMSPEMVSYDNPFPTFPGAKKKAPVSDEREIVHKMANMGVGGPVPQHRPRGAGSQGGHPSRGASMDDYGNSSFEYQRRPPPSDYGRRSADTAMSGSGRGYHPQGLPQQGYSEPGRGHPGPSSGYGAPRHNGYGEPGFDGGYGPKSPIRERGDFGPPSRSNTMPNEGPVIMGRPPPRGAPRPSTANGNRPPPQRAYTNRSAPVDSYSNNGRHSAGNEGSVPRARGSISDLYDSYYDDPHQGRPQSAASEMPNFDEAPPAPGIHRRGTSIDNHIQPPQPNAYHQSQPDLRHRAEPQAAAFELAGEAPPMPNEYLHDDGYGNGYGEGPRGPPQQGYRGFDDPAHQRGFNHPPRSQSAAPGSGRGGYPGRNPMGGDFPGGPRPGLNGLQGPPPNGGTARTKTMPTQSHPDGLPSHPPPIRAGLIPNSVANQANNKPPPVRSYNGIPPPPQQQQAPSPSNGAPTASKEPVPVTHAELEQLRITIKNNPADQTSVMLLARRLVEASDVLVPLLPDQRARNKARERYITDAHKLLKKLVIQQNQEAMFYLADCYGRGALGLETDNKEAFTLYQSAAKAGHAAAAYRTAVCCELGNEEGGGTRKDPLKAIQWYQRAAMLGDTPAMYKMGMIQLKGLLGQPKNPREAVGWLKRAAERADAENPHALHELGLLYEAPQGTDSFVVRDEAYSFSLFSQSAELGYKFSQFRLGAAFEYGLFNCPIDPRQSIMWYSRAASQQEHQSELALSGWYLTGSEGVLQQSDTEAYLWARKAAMAGLAKAEYAMGYFTEVGIGSPANLEDAKRWYWRAAAQDFPKARERLEDLKRGGTKAGIENRERISRSKVGKHNEGECSLM</sequence>
<feature type="compositionally biased region" description="Basic and acidic residues" evidence="2">
    <location>
        <begin position="202"/>
        <end position="211"/>
    </location>
</feature>
<dbReference type="PANTHER" id="PTHR46430">
    <property type="entry name" value="PROTEIN SKT5-RELATED"/>
    <property type="match status" value="1"/>
</dbReference>
<gene>
    <name evidence="3" type="ORF">QTJ16_003751</name>
</gene>
<evidence type="ECO:0000313" key="3">
    <source>
        <dbReference type="EMBL" id="KAK2626576.1"/>
    </source>
</evidence>
<protein>
    <recommendedName>
        <fullName evidence="5">Chitin synthase regulatory factor 3</fullName>
    </recommendedName>
</protein>
<feature type="region of interest" description="Disordered" evidence="2">
    <location>
        <begin position="1"/>
        <end position="644"/>
    </location>
</feature>
<feature type="region of interest" description="Disordered" evidence="2">
    <location>
        <begin position="1003"/>
        <end position="1023"/>
    </location>
</feature>
<dbReference type="SMART" id="SM00671">
    <property type="entry name" value="SEL1"/>
    <property type="match status" value="7"/>
</dbReference>
<feature type="compositionally biased region" description="Polar residues" evidence="2">
    <location>
        <begin position="372"/>
        <end position="388"/>
    </location>
</feature>
<reference evidence="3" key="1">
    <citation type="submission" date="2023-06" db="EMBL/GenBank/DDBJ databases">
        <title>Draft genome of Marssonina rosae.</title>
        <authorList>
            <person name="Cheng Q."/>
        </authorList>
    </citation>
    <scope>NUCLEOTIDE SEQUENCE</scope>
    <source>
        <strain evidence="3">R4</strain>
    </source>
</reference>
<evidence type="ECO:0000256" key="1">
    <source>
        <dbReference type="ARBA" id="ARBA00022737"/>
    </source>
</evidence>
<comment type="caution">
    <text evidence="3">The sequence shown here is derived from an EMBL/GenBank/DDBJ whole genome shotgun (WGS) entry which is preliminary data.</text>
</comment>
<proteinExistence type="predicted"/>
<keyword evidence="4" id="KW-1185">Reference proteome</keyword>
<dbReference type="Gene3D" id="1.25.40.10">
    <property type="entry name" value="Tetratricopeptide repeat domain"/>
    <property type="match status" value="2"/>
</dbReference>
<accession>A0AAD9SZQ8</accession>
<feature type="compositionally biased region" description="Polar residues" evidence="2">
    <location>
        <begin position="571"/>
        <end position="582"/>
    </location>
</feature>
<feature type="compositionally biased region" description="Pro residues" evidence="2">
    <location>
        <begin position="609"/>
        <end position="624"/>
    </location>
</feature>
<dbReference type="PANTHER" id="PTHR46430:SF3">
    <property type="entry name" value="ACTIVATOR OF C KINASE PROTEIN 1"/>
    <property type="match status" value="1"/>
</dbReference>
<feature type="compositionally biased region" description="Low complexity" evidence="2">
    <location>
        <begin position="625"/>
        <end position="636"/>
    </location>
</feature>
<name>A0AAD9SZQ8_9HELO</name>
<keyword evidence="1" id="KW-0677">Repeat</keyword>
<dbReference type="InterPro" id="IPR051726">
    <property type="entry name" value="Chitin_Synth_Reg"/>
</dbReference>
<evidence type="ECO:0000256" key="2">
    <source>
        <dbReference type="SAM" id="MobiDB-lite"/>
    </source>
</evidence>
<evidence type="ECO:0008006" key="5">
    <source>
        <dbReference type="Google" id="ProtNLM"/>
    </source>
</evidence>
<feature type="compositionally biased region" description="Gly residues" evidence="2">
    <location>
        <begin position="311"/>
        <end position="320"/>
    </location>
</feature>
<dbReference type="SUPFAM" id="SSF81901">
    <property type="entry name" value="HCP-like"/>
    <property type="match status" value="2"/>
</dbReference>
<feature type="compositionally biased region" description="Gly residues" evidence="2">
    <location>
        <begin position="125"/>
        <end position="138"/>
    </location>
</feature>
<dbReference type="InterPro" id="IPR011990">
    <property type="entry name" value="TPR-like_helical_dom_sf"/>
</dbReference>
<evidence type="ECO:0000313" key="4">
    <source>
        <dbReference type="Proteomes" id="UP001285354"/>
    </source>
</evidence>